<evidence type="ECO:0000256" key="18">
    <source>
        <dbReference type="RuleBase" id="RU004171"/>
    </source>
</evidence>
<evidence type="ECO:0000256" key="1">
    <source>
        <dbReference type="ARBA" id="ARBA00001920"/>
    </source>
</evidence>
<name>A0A495VYV0_9PSEU</name>
<comment type="pathway">
    <text evidence="3 17">Amino-acid biosynthesis; L-methionine biosynthesis via de novo pathway; L-homoserine from L-aspartate: step 3/3.</text>
</comment>
<dbReference type="OrthoDB" id="9808167at2"/>
<keyword evidence="8 17" id="KW-0791">Threonine biosynthesis</keyword>
<evidence type="ECO:0000256" key="5">
    <source>
        <dbReference type="ARBA" id="ARBA00013213"/>
    </source>
</evidence>
<dbReference type="EC" id="1.1.1.3" evidence="5 17"/>
<comment type="similarity">
    <text evidence="4 18">Belongs to the homoserine dehydrogenase family.</text>
</comment>
<keyword evidence="11 17" id="KW-0486">Methionine biosynthesis</keyword>
<dbReference type="GO" id="GO:0050661">
    <property type="term" value="F:NADP binding"/>
    <property type="evidence" value="ECO:0007669"/>
    <property type="project" value="InterPro"/>
</dbReference>
<dbReference type="Gene3D" id="3.40.50.720">
    <property type="entry name" value="NAD(P)-binding Rossmann-like Domain"/>
    <property type="match status" value="1"/>
</dbReference>
<comment type="pathway">
    <text evidence="2 17">Amino-acid biosynthesis; L-threonine biosynthesis; L-threonine from L-aspartate: step 3/5.</text>
</comment>
<dbReference type="GO" id="GO:0004412">
    <property type="term" value="F:homoserine dehydrogenase activity"/>
    <property type="evidence" value="ECO:0007669"/>
    <property type="project" value="UniProtKB-EC"/>
</dbReference>
<dbReference type="NCBIfam" id="NF004976">
    <property type="entry name" value="PRK06349.1"/>
    <property type="match status" value="1"/>
</dbReference>
<dbReference type="FunFam" id="3.30.360.10:FF:000005">
    <property type="entry name" value="Homoserine dehydrogenase"/>
    <property type="match status" value="1"/>
</dbReference>
<evidence type="ECO:0000256" key="9">
    <source>
        <dbReference type="ARBA" id="ARBA00023002"/>
    </source>
</evidence>
<protein>
    <recommendedName>
        <fullName evidence="6 17">Homoserine dehydrogenase</fullName>
        <ecNumber evidence="5 17">1.1.1.3</ecNumber>
    </recommendedName>
</protein>
<dbReference type="EMBL" id="RBXO01000001">
    <property type="protein sequence ID" value="RKT54429.1"/>
    <property type="molecule type" value="Genomic_DNA"/>
</dbReference>
<evidence type="ECO:0000256" key="8">
    <source>
        <dbReference type="ARBA" id="ARBA00022697"/>
    </source>
</evidence>
<dbReference type="PANTHER" id="PTHR43331:SF1">
    <property type="entry name" value="HOMOSERINE DEHYDROGENASE"/>
    <property type="match status" value="1"/>
</dbReference>
<dbReference type="Gene3D" id="3.30.360.10">
    <property type="entry name" value="Dihydrodipicolinate Reductase, domain 2"/>
    <property type="match status" value="1"/>
</dbReference>
<dbReference type="PROSITE" id="PS01042">
    <property type="entry name" value="HOMOSER_DHGENASE"/>
    <property type="match status" value="1"/>
</dbReference>
<comment type="catalytic activity">
    <reaction evidence="14">
        <text>L-homoserine + NAD(+) = L-aspartate 4-semialdehyde + NADH + H(+)</text>
        <dbReference type="Rhea" id="RHEA:15757"/>
        <dbReference type="ChEBI" id="CHEBI:15378"/>
        <dbReference type="ChEBI" id="CHEBI:57476"/>
        <dbReference type="ChEBI" id="CHEBI:57540"/>
        <dbReference type="ChEBI" id="CHEBI:57945"/>
        <dbReference type="ChEBI" id="CHEBI:537519"/>
        <dbReference type="EC" id="1.1.1.3"/>
    </reaction>
    <physiologicalReaction direction="right-to-left" evidence="14">
        <dbReference type="Rhea" id="RHEA:15759"/>
    </physiologicalReaction>
</comment>
<evidence type="ECO:0000259" key="20">
    <source>
        <dbReference type="Pfam" id="PF03447"/>
    </source>
</evidence>
<dbReference type="UniPathway" id="UPA00050">
    <property type="reaction ID" value="UER00063"/>
</dbReference>
<dbReference type="Pfam" id="PF00742">
    <property type="entry name" value="Homoserine_dh"/>
    <property type="match status" value="1"/>
</dbReference>
<evidence type="ECO:0000256" key="13">
    <source>
        <dbReference type="ARBA" id="ARBA00048841"/>
    </source>
</evidence>
<feature type="binding site" evidence="16">
    <location>
        <begin position="11"/>
        <end position="18"/>
    </location>
    <ligand>
        <name>NADP(+)</name>
        <dbReference type="ChEBI" id="CHEBI:58349"/>
    </ligand>
</feature>
<dbReference type="PIRSF" id="PIRSF000098">
    <property type="entry name" value="Homoser_dehydrog"/>
    <property type="match status" value="1"/>
</dbReference>
<evidence type="ECO:0000256" key="15">
    <source>
        <dbReference type="PIRSR" id="PIRSR000098-1"/>
    </source>
</evidence>
<keyword evidence="7 17" id="KW-0028">Amino-acid biosynthesis</keyword>
<evidence type="ECO:0000313" key="22">
    <source>
        <dbReference type="Proteomes" id="UP000282084"/>
    </source>
</evidence>
<dbReference type="InterPro" id="IPR036291">
    <property type="entry name" value="NAD(P)-bd_dom_sf"/>
</dbReference>
<feature type="active site" description="Proton donor" evidence="15">
    <location>
        <position position="204"/>
    </location>
</feature>
<evidence type="ECO:0000256" key="2">
    <source>
        <dbReference type="ARBA" id="ARBA00005056"/>
    </source>
</evidence>
<evidence type="ECO:0000256" key="6">
    <source>
        <dbReference type="ARBA" id="ARBA00013376"/>
    </source>
</evidence>
<comment type="catalytic activity">
    <reaction evidence="13">
        <text>L-homoserine + NADP(+) = L-aspartate 4-semialdehyde + NADPH + H(+)</text>
        <dbReference type="Rhea" id="RHEA:15761"/>
        <dbReference type="ChEBI" id="CHEBI:15378"/>
        <dbReference type="ChEBI" id="CHEBI:57476"/>
        <dbReference type="ChEBI" id="CHEBI:57783"/>
        <dbReference type="ChEBI" id="CHEBI:58349"/>
        <dbReference type="ChEBI" id="CHEBI:537519"/>
        <dbReference type="EC" id="1.1.1.3"/>
    </reaction>
    <physiologicalReaction direction="right-to-left" evidence="13">
        <dbReference type="Rhea" id="RHEA:15763"/>
    </physiologicalReaction>
</comment>
<keyword evidence="16 17" id="KW-0521">NADP</keyword>
<gene>
    <name evidence="21" type="ORF">C8E97_3051</name>
</gene>
<dbReference type="Pfam" id="PF03447">
    <property type="entry name" value="NAD_binding_3"/>
    <property type="match status" value="1"/>
</dbReference>
<evidence type="ECO:0000259" key="19">
    <source>
        <dbReference type="Pfam" id="PF00742"/>
    </source>
</evidence>
<dbReference type="UniPathway" id="UPA00051">
    <property type="reaction ID" value="UER00465"/>
</dbReference>
<dbReference type="Proteomes" id="UP000282084">
    <property type="component" value="Unassembled WGS sequence"/>
</dbReference>
<feature type="domain" description="Homoserine dehydrogenase catalytic" evidence="19">
    <location>
        <begin position="136"/>
        <end position="314"/>
    </location>
</feature>
<evidence type="ECO:0000256" key="16">
    <source>
        <dbReference type="PIRSR" id="PIRSR000098-2"/>
    </source>
</evidence>
<evidence type="ECO:0000256" key="12">
    <source>
        <dbReference type="ARBA" id="ARBA00044930"/>
    </source>
</evidence>
<dbReference type="PANTHER" id="PTHR43331">
    <property type="entry name" value="HOMOSERINE DEHYDROGENASE"/>
    <property type="match status" value="1"/>
</dbReference>
<evidence type="ECO:0000256" key="10">
    <source>
        <dbReference type="ARBA" id="ARBA00023053"/>
    </source>
</evidence>
<dbReference type="GO" id="GO:0009088">
    <property type="term" value="P:threonine biosynthetic process"/>
    <property type="evidence" value="ECO:0007669"/>
    <property type="project" value="UniProtKB-UniPathway"/>
</dbReference>
<dbReference type="InterPro" id="IPR005106">
    <property type="entry name" value="Asp/hSer_DH_NAD-bd"/>
</dbReference>
<dbReference type="AlphaFoldDB" id="A0A495VYV0"/>
<dbReference type="InterPro" id="IPR001342">
    <property type="entry name" value="HDH_cat"/>
</dbReference>
<dbReference type="SUPFAM" id="SSF51735">
    <property type="entry name" value="NAD(P)-binding Rossmann-fold domains"/>
    <property type="match status" value="1"/>
</dbReference>
<keyword evidence="10" id="KW-0915">Sodium</keyword>
<organism evidence="21 22">
    <name type="scientific">Saccharothrix australiensis</name>
    <dbReference type="NCBI Taxonomy" id="2072"/>
    <lineage>
        <taxon>Bacteria</taxon>
        <taxon>Bacillati</taxon>
        <taxon>Actinomycetota</taxon>
        <taxon>Actinomycetes</taxon>
        <taxon>Pseudonocardiales</taxon>
        <taxon>Pseudonocardiaceae</taxon>
        <taxon>Saccharothrix</taxon>
    </lineage>
</organism>
<dbReference type="InterPro" id="IPR019811">
    <property type="entry name" value="HDH_CS"/>
</dbReference>
<comment type="cofactor">
    <cofactor evidence="1">
        <name>a metal cation</name>
        <dbReference type="ChEBI" id="CHEBI:25213"/>
    </cofactor>
</comment>
<evidence type="ECO:0000313" key="21">
    <source>
        <dbReference type="EMBL" id="RKT54429.1"/>
    </source>
</evidence>
<comment type="caution">
    <text evidence="21">The sequence shown here is derived from an EMBL/GenBank/DDBJ whole genome shotgun (WGS) entry which is preliminary data.</text>
</comment>
<dbReference type="Gene3D" id="3.30.70.260">
    <property type="match status" value="1"/>
</dbReference>
<sequence length="420" mass="42782">MLDRPVRVALLGHGTVGSAVVRLLTGRAAGLRDRIGAPVDLVGIAVLEPARHAGPWRHLLTTDAAALVDADVDVVVELIGGVEPARELVLSALRSGKSVVTANKALVARHGLELRAAAESSGAALRYEGAVAGAVPVLRPLRESLAGDRITRVSGIVNGTCNFVLTTMTRTGGCYRDALAEAVRLGYAEADPTADIEGHDAAAKAALLAFAAFGAVVDPGEVRRTGIAEVTAEDIAAAQASGRVVKPIAVCERVDGQVNVAVHPAMVRADHPLAVVDGVLNAVLVEAEAAGELLFRGAGAGGDATASAVLGDLVSVARDLAAGVTRPADAAPVALPVDPRGGTATGYHVRVEVDDRPGVPVEVGAVFAGQGVEPESLSRRGSHVVVTTRPAPDPAVLSALDKLAVLPEVRALPRALRLEG</sequence>
<comment type="function">
    <text evidence="12">Catalyzes the conversion of L-aspartate-beta-semialdehyde (L-Asa) to L-homoserine (L-Hse), the third step in the biosynthesis of threonine and methionine from aspartate.</text>
</comment>
<dbReference type="SUPFAM" id="SSF55347">
    <property type="entry name" value="Glyceraldehyde-3-phosphate dehydrogenase-like, C-terminal domain"/>
    <property type="match status" value="1"/>
</dbReference>
<proteinExistence type="inferred from homology"/>
<feature type="binding site" evidence="16">
    <location>
        <position position="104"/>
    </location>
    <ligand>
        <name>NADPH</name>
        <dbReference type="ChEBI" id="CHEBI:57783"/>
    </ligand>
</feature>
<keyword evidence="9 17" id="KW-0560">Oxidoreductase</keyword>
<reference evidence="21 22" key="1">
    <citation type="submission" date="2018-10" db="EMBL/GenBank/DDBJ databases">
        <title>Sequencing the genomes of 1000 actinobacteria strains.</title>
        <authorList>
            <person name="Klenk H.-P."/>
        </authorList>
    </citation>
    <scope>NUCLEOTIDE SEQUENCE [LARGE SCALE GENOMIC DNA]</scope>
    <source>
        <strain evidence="21 22">DSM 43800</strain>
    </source>
</reference>
<evidence type="ECO:0000256" key="4">
    <source>
        <dbReference type="ARBA" id="ARBA00006753"/>
    </source>
</evidence>
<feature type="binding site" evidence="16">
    <location>
        <position position="189"/>
    </location>
    <ligand>
        <name>L-homoserine</name>
        <dbReference type="ChEBI" id="CHEBI:57476"/>
    </ligand>
</feature>
<evidence type="ECO:0000256" key="3">
    <source>
        <dbReference type="ARBA" id="ARBA00005062"/>
    </source>
</evidence>
<feature type="domain" description="Aspartate/homoserine dehydrogenase NAD-binding" evidence="20">
    <location>
        <begin position="12"/>
        <end position="128"/>
    </location>
</feature>
<dbReference type="InterPro" id="IPR016204">
    <property type="entry name" value="HDH"/>
</dbReference>
<dbReference type="GO" id="GO:0009086">
    <property type="term" value="P:methionine biosynthetic process"/>
    <property type="evidence" value="ECO:0007669"/>
    <property type="project" value="UniProtKB-KW"/>
</dbReference>
<keyword evidence="22" id="KW-1185">Reference proteome</keyword>
<evidence type="ECO:0000256" key="17">
    <source>
        <dbReference type="RuleBase" id="RU000579"/>
    </source>
</evidence>
<evidence type="ECO:0000256" key="7">
    <source>
        <dbReference type="ARBA" id="ARBA00022605"/>
    </source>
</evidence>
<evidence type="ECO:0000256" key="11">
    <source>
        <dbReference type="ARBA" id="ARBA00023167"/>
    </source>
</evidence>
<accession>A0A495VYV0</accession>
<evidence type="ECO:0000256" key="14">
    <source>
        <dbReference type="ARBA" id="ARBA00049031"/>
    </source>
</evidence>